<accession>A0A1L7XW88</accession>
<evidence type="ECO:0008006" key="3">
    <source>
        <dbReference type="Google" id="ProtNLM"/>
    </source>
</evidence>
<protein>
    <recommendedName>
        <fullName evidence="3">Heterokaryon incompatibility domain-containing protein</fullName>
    </recommendedName>
</protein>
<sequence length="440" mass="49439">MQQDPTSHNTCTTEECARSNIDRATYQQAHVCDGRQCQKLLPDPQKVTRILRENEIPIMSLEELNGEPRLTVSGSFKALPGDYIAISHVWADGIRGSTETGLNLCQIEQLLSGLCHSDKLALPTTRFGLDCLCIPRPESDSGAYIQALVGIRNVYINASSVLVVDKTIEECILSSSTRISVLAKELIFVLKDGFHTYKVNNGPSMRRTVCVVWQSIAAQLYRLRAKQGQLNIEHIHQELRYRLTNAWQEEYLSVSGMSGLDTQSLLEVKGEERTKKFWLMLKWIPFNVPFLDCPKLSQQGFRWAPRTMMHPSRTLLDTELEGQKSECTKSGLVGTYPTVAFDNFLKGSAEKSESISYVWSSPKPPDSHVFDTVMLASETKTIMSAGEWVPAAAFYRQDRADEDPQASSASKSASTLRTFREFESARNLVKGSRRKLQGRF</sequence>
<evidence type="ECO:0000313" key="2">
    <source>
        <dbReference type="Proteomes" id="UP000184330"/>
    </source>
</evidence>
<reference evidence="1 2" key="1">
    <citation type="submission" date="2016-03" db="EMBL/GenBank/DDBJ databases">
        <authorList>
            <person name="Ploux O."/>
        </authorList>
    </citation>
    <scope>NUCLEOTIDE SEQUENCE [LARGE SCALE GENOMIC DNA]</scope>
    <source>
        <strain evidence="1 2">UAMH 11012</strain>
    </source>
</reference>
<dbReference type="Proteomes" id="UP000184330">
    <property type="component" value="Unassembled WGS sequence"/>
</dbReference>
<dbReference type="AlphaFoldDB" id="A0A1L7XW88"/>
<proteinExistence type="predicted"/>
<dbReference type="EMBL" id="FJOG01000068">
    <property type="protein sequence ID" value="CZR69304.1"/>
    <property type="molecule type" value="Genomic_DNA"/>
</dbReference>
<dbReference type="OrthoDB" id="5372021at2759"/>
<dbReference type="STRING" id="576137.A0A1L7XW88"/>
<name>A0A1L7XW88_9HELO</name>
<organism evidence="1 2">
    <name type="scientific">Phialocephala subalpina</name>
    <dbReference type="NCBI Taxonomy" id="576137"/>
    <lineage>
        <taxon>Eukaryota</taxon>
        <taxon>Fungi</taxon>
        <taxon>Dikarya</taxon>
        <taxon>Ascomycota</taxon>
        <taxon>Pezizomycotina</taxon>
        <taxon>Leotiomycetes</taxon>
        <taxon>Helotiales</taxon>
        <taxon>Mollisiaceae</taxon>
        <taxon>Phialocephala</taxon>
        <taxon>Phialocephala fortinii species complex</taxon>
    </lineage>
</organism>
<dbReference type="PANTHER" id="PTHR39596:SF4">
    <property type="entry name" value="HET DOMAIN PROTEIN (AFU_ORTHOLOGUE AFUA_3G03140)-RELATED"/>
    <property type="match status" value="1"/>
</dbReference>
<evidence type="ECO:0000313" key="1">
    <source>
        <dbReference type="EMBL" id="CZR69304.1"/>
    </source>
</evidence>
<dbReference type="PANTHER" id="PTHR39596">
    <property type="match status" value="1"/>
</dbReference>
<keyword evidence="2" id="KW-1185">Reference proteome</keyword>
<gene>
    <name evidence="1" type="ORF">PAC_19204</name>
</gene>